<sequence>MNKIRKNIILIGGGGHCISCIDVLESTGNYNIKGILDLPSELGKKVLDYEVIGSDDDYEKFSKMGYCFLITTGQIKSADLRKRIFDQLNAINAEIETVIASTAKVSRYAIISKGTIIMHYSFVNANVRIGENCIINTASVLEHDVVVSDHCHISTKSIINGDCVMGSETFIGSNSCISNGVQICDHVLIGAGSLVLHDIKHSGTYFGNPLVKK</sequence>
<dbReference type="CDD" id="cd03360">
    <property type="entry name" value="LbH_AT_putative"/>
    <property type="match status" value="1"/>
</dbReference>
<dbReference type="Pfam" id="PF00132">
    <property type="entry name" value="Hexapep"/>
    <property type="match status" value="1"/>
</dbReference>
<dbReference type="Pfam" id="PF17836">
    <property type="entry name" value="PglD_N"/>
    <property type="match status" value="1"/>
</dbReference>
<dbReference type="NCBIfam" id="TIGR03570">
    <property type="entry name" value="NeuD_NnaD"/>
    <property type="match status" value="1"/>
</dbReference>
<proteinExistence type="inferred from homology"/>
<organism evidence="3 4">
    <name type="scientific">Kaistella gelatinilytica</name>
    <dbReference type="NCBI Taxonomy" id="2787636"/>
    <lineage>
        <taxon>Bacteria</taxon>
        <taxon>Pseudomonadati</taxon>
        <taxon>Bacteroidota</taxon>
        <taxon>Flavobacteriia</taxon>
        <taxon>Flavobacteriales</taxon>
        <taxon>Weeksellaceae</taxon>
        <taxon>Chryseobacterium group</taxon>
        <taxon>Kaistella</taxon>
    </lineage>
</organism>
<dbReference type="InterPro" id="IPR050179">
    <property type="entry name" value="Trans_hexapeptide_repeat"/>
</dbReference>
<comment type="caution">
    <text evidence="3">The sequence shown here is derived from an EMBL/GenBank/DDBJ whole genome shotgun (WGS) entry which is preliminary data.</text>
</comment>
<dbReference type="InterPro" id="IPR011004">
    <property type="entry name" value="Trimer_LpxA-like_sf"/>
</dbReference>
<dbReference type="RefSeq" id="WP_196079725.1">
    <property type="nucleotide sequence ID" value="NZ_JADPVI010000002.1"/>
</dbReference>
<protein>
    <submittedName>
        <fullName evidence="3">Acetyltransferase</fullName>
    </submittedName>
</protein>
<dbReference type="Gene3D" id="2.160.10.10">
    <property type="entry name" value="Hexapeptide repeat proteins"/>
    <property type="match status" value="1"/>
</dbReference>
<dbReference type="Proteomes" id="UP000660070">
    <property type="component" value="Unassembled WGS sequence"/>
</dbReference>
<dbReference type="SUPFAM" id="SSF51161">
    <property type="entry name" value="Trimeric LpxA-like enzymes"/>
    <property type="match status" value="1"/>
</dbReference>
<feature type="domain" description="PglD N-terminal" evidence="2">
    <location>
        <begin position="7"/>
        <end position="88"/>
    </location>
</feature>
<gene>
    <name evidence="3" type="ORF">IV494_08460</name>
</gene>
<keyword evidence="4" id="KW-1185">Reference proteome</keyword>
<evidence type="ECO:0000313" key="4">
    <source>
        <dbReference type="Proteomes" id="UP000660070"/>
    </source>
</evidence>
<dbReference type="EMBL" id="JADPVI010000002">
    <property type="protein sequence ID" value="MBF8457214.1"/>
    <property type="molecule type" value="Genomic_DNA"/>
</dbReference>
<comment type="similarity">
    <text evidence="1">Belongs to the transferase hexapeptide repeat family.</text>
</comment>
<reference evidence="3 4" key="1">
    <citation type="submission" date="2020-11" db="EMBL/GenBank/DDBJ databases">
        <title>Kaistella gelatinilytica sp. nov., a flavobacterium isolated from Antarctic Soil.</title>
        <authorList>
            <person name="Li J."/>
        </authorList>
    </citation>
    <scope>NUCLEOTIDE SEQUENCE [LARGE SCALE GENOMIC DNA]</scope>
    <source>
        <strain evidence="3 4">G5-32</strain>
    </source>
</reference>
<dbReference type="PANTHER" id="PTHR43300">
    <property type="entry name" value="ACETYLTRANSFERASE"/>
    <property type="match status" value="1"/>
</dbReference>
<dbReference type="InterPro" id="IPR001451">
    <property type="entry name" value="Hexapep"/>
</dbReference>
<dbReference type="Gene3D" id="3.40.50.20">
    <property type="match status" value="1"/>
</dbReference>
<evidence type="ECO:0000313" key="3">
    <source>
        <dbReference type="EMBL" id="MBF8457214.1"/>
    </source>
</evidence>
<evidence type="ECO:0000256" key="1">
    <source>
        <dbReference type="ARBA" id="ARBA00007274"/>
    </source>
</evidence>
<accession>A0ABS0FBX8</accession>
<name>A0ABS0FBX8_9FLAO</name>
<dbReference type="InterPro" id="IPR020019">
    <property type="entry name" value="AcTrfase_PglD-like"/>
</dbReference>
<dbReference type="PANTHER" id="PTHR43300:SF7">
    <property type="entry name" value="UDP-N-ACETYLBACILLOSAMINE N-ACETYLTRANSFERASE"/>
    <property type="match status" value="1"/>
</dbReference>
<dbReference type="InterPro" id="IPR041561">
    <property type="entry name" value="PglD_N"/>
</dbReference>
<evidence type="ECO:0000259" key="2">
    <source>
        <dbReference type="Pfam" id="PF17836"/>
    </source>
</evidence>